<dbReference type="RefSeq" id="WP_129654000.1">
    <property type="nucleotide sequence ID" value="NZ_ML142908.1"/>
</dbReference>
<proteinExistence type="inferred from homology"/>
<evidence type="ECO:0000256" key="4">
    <source>
        <dbReference type="ARBA" id="ARBA00022801"/>
    </source>
</evidence>
<dbReference type="InterPro" id="IPR000209">
    <property type="entry name" value="Peptidase_S8/S53_dom"/>
</dbReference>
<dbReference type="InterPro" id="IPR036852">
    <property type="entry name" value="Peptidase_S8/S53_dom_sf"/>
</dbReference>
<dbReference type="Gene3D" id="2.60.120.380">
    <property type="match status" value="1"/>
</dbReference>
<evidence type="ECO:0000256" key="3">
    <source>
        <dbReference type="ARBA" id="ARBA00022729"/>
    </source>
</evidence>
<dbReference type="Pfam" id="PF00041">
    <property type="entry name" value="fn3"/>
    <property type="match status" value="1"/>
</dbReference>
<feature type="domain" description="Fibronectin type-III" evidence="7">
    <location>
        <begin position="558"/>
        <end position="645"/>
    </location>
</feature>
<comment type="caution">
    <text evidence="8">The sequence shown here is derived from an EMBL/GenBank/DDBJ whole genome shotgun (WGS) entry which is preliminary data.</text>
</comment>
<dbReference type="InterPro" id="IPR034058">
    <property type="entry name" value="TagA/B/C/D_pept_dom"/>
</dbReference>
<dbReference type="Gene3D" id="2.60.40.10">
    <property type="entry name" value="Immunoglobulins"/>
    <property type="match status" value="1"/>
</dbReference>
<keyword evidence="2 6" id="KW-0645">Protease</keyword>
<dbReference type="InterPro" id="IPR026444">
    <property type="entry name" value="Secre_tail"/>
</dbReference>
<feature type="active site" description="Charge relay system" evidence="6">
    <location>
        <position position="137"/>
    </location>
</feature>
<feature type="active site" description="Charge relay system" evidence="6">
    <location>
        <position position="164"/>
    </location>
</feature>
<dbReference type="SUPFAM" id="SSF49265">
    <property type="entry name" value="Fibronectin type III"/>
    <property type="match status" value="1"/>
</dbReference>
<keyword evidence="4 6" id="KW-0378">Hydrolase</keyword>
<evidence type="ECO:0000256" key="1">
    <source>
        <dbReference type="ARBA" id="ARBA00011073"/>
    </source>
</evidence>
<dbReference type="GO" id="GO:0006508">
    <property type="term" value="P:proteolysis"/>
    <property type="evidence" value="ECO:0007669"/>
    <property type="project" value="UniProtKB-KW"/>
</dbReference>
<dbReference type="PROSITE" id="PS00138">
    <property type="entry name" value="SUBTILASE_SER"/>
    <property type="match status" value="1"/>
</dbReference>
<name>A0A444VNW4_9FLAO</name>
<dbReference type="AlphaFoldDB" id="A0A444VNW4"/>
<dbReference type="NCBIfam" id="TIGR04183">
    <property type="entry name" value="Por_Secre_tail"/>
    <property type="match status" value="1"/>
</dbReference>
<organism evidence="8 9">
    <name type="scientific">Flagellimonas olearia</name>
    <dbReference type="NCBI Taxonomy" id="552546"/>
    <lineage>
        <taxon>Bacteria</taxon>
        <taxon>Pseudomonadati</taxon>
        <taxon>Bacteroidota</taxon>
        <taxon>Flavobacteriia</taxon>
        <taxon>Flavobacteriales</taxon>
        <taxon>Flavobacteriaceae</taxon>
        <taxon>Flagellimonas</taxon>
    </lineage>
</organism>
<dbReference type="EMBL" id="JJMP01000003">
    <property type="protein sequence ID" value="RYC52488.1"/>
    <property type="molecule type" value="Genomic_DNA"/>
</dbReference>
<accession>A0A444VNW4</accession>
<dbReference type="GO" id="GO:0004252">
    <property type="term" value="F:serine-type endopeptidase activity"/>
    <property type="evidence" value="ECO:0007669"/>
    <property type="project" value="UniProtKB-UniRule"/>
</dbReference>
<evidence type="ECO:0000313" key="9">
    <source>
        <dbReference type="Proteomes" id="UP000290261"/>
    </source>
</evidence>
<dbReference type="CDD" id="cd04842">
    <property type="entry name" value="Peptidases_S8_Kp43_protease"/>
    <property type="match status" value="1"/>
</dbReference>
<dbReference type="InterPro" id="IPR051048">
    <property type="entry name" value="Peptidase_S8/S53_subtilisin"/>
</dbReference>
<dbReference type="InterPro" id="IPR023828">
    <property type="entry name" value="Peptidase_S8_Ser-AS"/>
</dbReference>
<dbReference type="PANTHER" id="PTHR43399:SF4">
    <property type="entry name" value="CELL WALL-ASSOCIATED PROTEASE"/>
    <property type="match status" value="1"/>
</dbReference>
<gene>
    <name evidence="8" type="ORF">DN53_11500</name>
</gene>
<evidence type="ECO:0000256" key="6">
    <source>
        <dbReference type="PROSITE-ProRule" id="PRU01240"/>
    </source>
</evidence>
<dbReference type="InterPro" id="IPR036116">
    <property type="entry name" value="FN3_sf"/>
</dbReference>
<evidence type="ECO:0000256" key="5">
    <source>
        <dbReference type="ARBA" id="ARBA00022825"/>
    </source>
</evidence>
<dbReference type="Gene3D" id="3.40.50.200">
    <property type="entry name" value="Peptidase S8/S53 domain"/>
    <property type="match status" value="1"/>
</dbReference>
<comment type="similarity">
    <text evidence="1 6">Belongs to the peptidase S8 family.</text>
</comment>
<keyword evidence="9" id="KW-1185">Reference proteome</keyword>
<sequence>MDYKRPIRATGILLPLIFSLLGVSIVMGQSKKAKEQIKATYNHGKMATLISEMEQEHQSKTLKINQLLQSNKGLKKSEKSTNGGHIALKDIGSDGTPLYYTTLSDPSTKTARAYTLYTDGLMNLGLNGTGMQVGVWDAGVALTSHQEFDFRAMNSDNTDEVSLHATLVTGNLIASGVEPSAKGVAYGAQAMTHDWTRDKIEVAEAAANGLLLSNHSYGILSDRVPDWYFGSYIKVTQDWDRIMYNAPYYLMVTAAGNNQKSYDNATPNFGQTADGFDLLLGFTVAKNGLTIAGANTEIGSKGELKEATVAGYSSFGPVDDGRIKPDLAGDGSNILSTSSETNSSYQLSAGTSMAAPGVTGSLLLLQQYHEELYGAYMKAATLKGLALHTADDVNDQGPDYKMGWGVMNAKTAAEVLQNKEFTALINEESLTNGETFSITVTANGTEPLMASISWTDPEGNYINRGELNNTTAALTNDLDIRITKSGETYYPWKLNPAKANNAATKGDNKVDPYERIEIGNANGQYTITVTHKGNLTNGFQDFSLIVSGAQVSQCSIETPSNVELISSTDTGSTISWSNANETLFEVQYKAIDKDEWTTELLWDNQFELSNLEVGTVYESRIRAICTENAVSEFSELFQFEFNGEDTEAMVYEPLTYAQDFQIQVYPNPAVNYLALQSELSPDAEYSIVTTSGNIIERGKVAGTINVSALASGLYVLVVQDYAGIRSTKFYKN</sequence>
<dbReference type="PROSITE" id="PS50853">
    <property type="entry name" value="FN3"/>
    <property type="match status" value="1"/>
</dbReference>
<reference evidence="8 9" key="1">
    <citation type="submission" date="2014-04" db="EMBL/GenBank/DDBJ databases">
        <title>Whole genome of Muricauda olearia.</title>
        <authorList>
            <person name="Zhang X.-H."/>
            <person name="Tang K."/>
        </authorList>
    </citation>
    <scope>NUCLEOTIDE SEQUENCE [LARGE SCALE GENOMIC DNA]</scope>
    <source>
        <strain evidence="8 9">Th120</strain>
    </source>
</reference>
<evidence type="ECO:0000256" key="2">
    <source>
        <dbReference type="ARBA" id="ARBA00022670"/>
    </source>
</evidence>
<dbReference type="Pfam" id="PF18962">
    <property type="entry name" value="Por_Secre_tail"/>
    <property type="match status" value="1"/>
</dbReference>
<dbReference type="InterPro" id="IPR008979">
    <property type="entry name" value="Galactose-bd-like_sf"/>
</dbReference>
<keyword evidence="5 6" id="KW-0720">Serine protease</keyword>
<evidence type="ECO:0000259" key="7">
    <source>
        <dbReference type="PROSITE" id="PS50853"/>
    </source>
</evidence>
<dbReference type="Pfam" id="PF00082">
    <property type="entry name" value="Peptidase_S8"/>
    <property type="match status" value="1"/>
</dbReference>
<dbReference type="InterPro" id="IPR003961">
    <property type="entry name" value="FN3_dom"/>
</dbReference>
<dbReference type="Proteomes" id="UP000290261">
    <property type="component" value="Unassembled WGS sequence"/>
</dbReference>
<keyword evidence="3" id="KW-0732">Signal</keyword>
<dbReference type="SUPFAM" id="SSF49785">
    <property type="entry name" value="Galactose-binding domain-like"/>
    <property type="match status" value="1"/>
</dbReference>
<dbReference type="CDD" id="cd00063">
    <property type="entry name" value="FN3"/>
    <property type="match status" value="1"/>
</dbReference>
<dbReference type="PANTHER" id="PTHR43399">
    <property type="entry name" value="SUBTILISIN-RELATED"/>
    <property type="match status" value="1"/>
</dbReference>
<protein>
    <submittedName>
        <fullName evidence="8">Peptidase S8</fullName>
    </submittedName>
</protein>
<dbReference type="InterPro" id="IPR013783">
    <property type="entry name" value="Ig-like_fold"/>
</dbReference>
<feature type="active site" description="Charge relay system" evidence="6">
    <location>
        <position position="352"/>
    </location>
</feature>
<dbReference type="PROSITE" id="PS51892">
    <property type="entry name" value="SUBTILASE"/>
    <property type="match status" value="1"/>
</dbReference>
<evidence type="ECO:0000313" key="8">
    <source>
        <dbReference type="EMBL" id="RYC52488.1"/>
    </source>
</evidence>
<dbReference type="SUPFAM" id="SSF52743">
    <property type="entry name" value="Subtilisin-like"/>
    <property type="match status" value="1"/>
</dbReference>